<accession>A0A2T3MSN2</accession>
<evidence type="ECO:0000313" key="2">
    <source>
        <dbReference type="Proteomes" id="UP000240904"/>
    </source>
</evidence>
<comment type="caution">
    <text evidence="1">The sequence shown here is derived from an EMBL/GenBank/DDBJ whole genome shotgun (WGS) entry which is preliminary data.</text>
</comment>
<name>A0A2T3MSN2_9GAMM</name>
<reference evidence="1 2" key="1">
    <citation type="submission" date="2018-03" db="EMBL/GenBank/DDBJ databases">
        <title>Whole genome sequencing of Histamine producing bacteria.</title>
        <authorList>
            <person name="Butler K."/>
        </authorList>
    </citation>
    <scope>NUCLEOTIDE SEQUENCE [LARGE SCALE GENOMIC DNA]</scope>
    <source>
        <strain evidence="1 2">DSM 16190</strain>
    </source>
</reference>
<dbReference type="AlphaFoldDB" id="A0A2T3MSN2"/>
<keyword evidence="2" id="KW-1185">Reference proteome</keyword>
<sequence>MNFGYMIYQEGTGYTDGVYSDLNTAKKILEHFKEKDPSGNYFLVLVFDGDLSSDYQHKLKDLP</sequence>
<evidence type="ECO:0000313" key="1">
    <source>
        <dbReference type="EMBL" id="PSW01116.1"/>
    </source>
</evidence>
<organism evidence="1 2">
    <name type="scientific">Photobacterium lipolyticum</name>
    <dbReference type="NCBI Taxonomy" id="266810"/>
    <lineage>
        <taxon>Bacteria</taxon>
        <taxon>Pseudomonadati</taxon>
        <taxon>Pseudomonadota</taxon>
        <taxon>Gammaproteobacteria</taxon>
        <taxon>Vibrionales</taxon>
        <taxon>Vibrionaceae</taxon>
        <taxon>Photobacterium</taxon>
    </lineage>
</organism>
<dbReference type="RefSeq" id="WP_107285127.1">
    <property type="nucleotide sequence ID" value="NZ_PYMC01000022.1"/>
</dbReference>
<gene>
    <name evidence="1" type="ORF">C9I89_20160</name>
</gene>
<protein>
    <submittedName>
        <fullName evidence="1">Uncharacterized protein</fullName>
    </submittedName>
</protein>
<dbReference type="EMBL" id="PYMC01000022">
    <property type="protein sequence ID" value="PSW01116.1"/>
    <property type="molecule type" value="Genomic_DNA"/>
</dbReference>
<dbReference type="Proteomes" id="UP000240904">
    <property type="component" value="Unassembled WGS sequence"/>
</dbReference>
<proteinExistence type="predicted"/>